<reference evidence="2" key="1">
    <citation type="submission" date="2022-11" db="UniProtKB">
        <authorList>
            <consortium name="WormBaseParasite"/>
        </authorList>
    </citation>
    <scope>IDENTIFICATION</scope>
</reference>
<name>A0AC34RNE8_9BILA</name>
<dbReference type="WBParaSite" id="JU765_v2.g8441.t1">
    <property type="protein sequence ID" value="JU765_v2.g8441.t1"/>
    <property type="gene ID" value="JU765_v2.g8441"/>
</dbReference>
<organism evidence="1 2">
    <name type="scientific">Panagrolaimus sp. JU765</name>
    <dbReference type="NCBI Taxonomy" id="591449"/>
    <lineage>
        <taxon>Eukaryota</taxon>
        <taxon>Metazoa</taxon>
        <taxon>Ecdysozoa</taxon>
        <taxon>Nematoda</taxon>
        <taxon>Chromadorea</taxon>
        <taxon>Rhabditida</taxon>
        <taxon>Tylenchina</taxon>
        <taxon>Panagrolaimomorpha</taxon>
        <taxon>Panagrolaimoidea</taxon>
        <taxon>Panagrolaimidae</taxon>
        <taxon>Panagrolaimus</taxon>
    </lineage>
</organism>
<dbReference type="Proteomes" id="UP000887576">
    <property type="component" value="Unplaced"/>
</dbReference>
<evidence type="ECO:0000313" key="1">
    <source>
        <dbReference type="Proteomes" id="UP000887576"/>
    </source>
</evidence>
<accession>A0AC34RNE8</accession>
<sequence>MSTSSSFVPKLIANKQNVADKLVVPSSKIPKPHKKENVQPEPIFLKEFSMKIEELERKLEEERFNHEKKDKTIEQLTKMVPIDLNTSAAAKNNFFDSNGFERPSIICRRVRFSDSPHQLIKLTATGFDMVRKEYVFRSVPDERVAFPIHDGLKKKLGSEKRKKFIVFCPSVHGKGGVEQYREWISRDYPGTKVVCFHRQTYASQKNIAAASSISDESIVVLTTNIPDVGIYWQFDENKRKIWFRKQVGPATRAQIIQREGRVGRGKQGIYVYDPYVEDGDFVYHSNSISLFEALLIWKSIGPLGDWVAN</sequence>
<proteinExistence type="predicted"/>
<protein>
    <submittedName>
        <fullName evidence="2">Uncharacterized protein</fullName>
    </submittedName>
</protein>
<evidence type="ECO:0000313" key="2">
    <source>
        <dbReference type="WBParaSite" id="JU765_v2.g8441.t1"/>
    </source>
</evidence>